<dbReference type="InterPro" id="IPR036388">
    <property type="entry name" value="WH-like_DNA-bd_sf"/>
</dbReference>
<evidence type="ECO:0000313" key="2">
    <source>
        <dbReference type="EMBL" id="XAG98231.1"/>
    </source>
</evidence>
<gene>
    <name evidence="2" type="ORF">vBMseSP1_gp27</name>
</gene>
<evidence type="ECO:0000256" key="1">
    <source>
        <dbReference type="SAM" id="MobiDB-lite"/>
    </source>
</evidence>
<feature type="region of interest" description="Disordered" evidence="1">
    <location>
        <begin position="109"/>
        <end position="176"/>
    </location>
</feature>
<accession>A0AB38ZLI1</accession>
<protein>
    <submittedName>
        <fullName evidence="2">DNA replication initiation protein</fullName>
    </submittedName>
</protein>
<proteinExistence type="predicted"/>
<reference evidence="2" key="1">
    <citation type="submission" date="2024-01" db="EMBL/GenBank/DDBJ databases">
        <title>New evidence supports the origin of RcGTA from prophage.</title>
        <authorList>
            <person name="Xu Y."/>
            <person name="Liu B."/>
            <person name="Chen F."/>
        </authorList>
    </citation>
    <scope>NUCLEOTIDE SEQUENCE</scope>
</reference>
<feature type="compositionally biased region" description="Basic and acidic residues" evidence="1">
    <location>
        <begin position="154"/>
        <end position="164"/>
    </location>
</feature>
<organism evidence="2">
    <name type="scientific">Mesorhizobium phage vB_MseS-P1</name>
    <dbReference type="NCBI Taxonomy" id="3120101"/>
    <lineage>
        <taxon>Viruses</taxon>
    </lineage>
</organism>
<sequence length="418" mass="45468">MSAFLLGTGFRADMGTCIRKLVLLKLIDACEDDGSRIFPAIATVARAAQCSPRQVQREIRAFLEIGLLTLVREGGKGRRSTNEYALDLAVLGAISRDGWDAYAAARGGISKGDTQSPLDDDAKGDTGDTDRVTPETPKGDTRSHTTPPDSSIEPSERAEAREREGEIEDPVLGDTPGTAAFEKRVMRFCNGTKFAAGPWKDWDTSSPGWIARQFANLDGAERLEAERWRDAYLLDMRQRGKSPVTVGIFLRDKLWTGLDPAILARVDRVKAGRPVEEAKPDGWAKCLGPVGMAFLFGKMLAGPADADLAARPFLSDAMLREAWPAVWWWQASQRQKGGGVFADAWHGLRDLMVPVPADSGAMAEWKAEFTRRGWRWLAALDGLDVVYCPKGGPAGLEAFEAAVSEGQSDDGGEREAAE</sequence>
<dbReference type="Gene3D" id="1.10.10.10">
    <property type="entry name" value="Winged helix-like DNA-binding domain superfamily/Winged helix DNA-binding domain"/>
    <property type="match status" value="1"/>
</dbReference>
<dbReference type="EMBL" id="PP232116">
    <property type="protein sequence ID" value="XAG98231.1"/>
    <property type="molecule type" value="Genomic_DNA"/>
</dbReference>
<feature type="compositionally biased region" description="Basic and acidic residues" evidence="1">
    <location>
        <begin position="120"/>
        <end position="143"/>
    </location>
</feature>
<name>A0AB38ZLI1_9VIRU</name>